<evidence type="ECO:0000313" key="6">
    <source>
        <dbReference type="Proteomes" id="UP001561046"/>
    </source>
</evidence>
<dbReference type="PRINTS" id="PR00420">
    <property type="entry name" value="RNGMNOXGNASE"/>
</dbReference>
<dbReference type="Proteomes" id="UP001561046">
    <property type="component" value="Unassembled WGS sequence"/>
</dbReference>
<dbReference type="GO" id="GO:0004497">
    <property type="term" value="F:monooxygenase activity"/>
    <property type="evidence" value="ECO:0007669"/>
    <property type="project" value="UniProtKB-KW"/>
</dbReference>
<dbReference type="RefSeq" id="WP_369337592.1">
    <property type="nucleotide sequence ID" value="NZ_JBFYGN010000005.1"/>
</dbReference>
<dbReference type="Gene3D" id="3.40.30.120">
    <property type="match status" value="1"/>
</dbReference>
<dbReference type="SUPFAM" id="SSF51905">
    <property type="entry name" value="FAD/NAD(P)-binding domain"/>
    <property type="match status" value="1"/>
</dbReference>
<keyword evidence="5" id="KW-0503">Monooxygenase</keyword>
<dbReference type="PANTHER" id="PTHR43004">
    <property type="entry name" value="TRK SYSTEM POTASSIUM UPTAKE PROTEIN"/>
    <property type="match status" value="1"/>
</dbReference>
<keyword evidence="3" id="KW-0274">FAD</keyword>
<gene>
    <name evidence="5" type="ORF">AB6724_06005</name>
</gene>
<evidence type="ECO:0000313" key="5">
    <source>
        <dbReference type="EMBL" id="MEX8192389.1"/>
    </source>
</evidence>
<feature type="domain" description="FAD-binding" evidence="4">
    <location>
        <begin position="34"/>
        <end position="380"/>
    </location>
</feature>
<sequence length="569" mass="62513">MHQPHAEPRRSIYYQYRVHRPWLASEHPGAQKHPIVIVGTGPVGLTTALEIARHGQRCVVLESELQVSEGSRAIVFTRRSMEILQQVGVAQRVTETGLPWCYGNSIYRGQRVFRMENARADDDRFFPMINLQQQYLEEYLVDAVAANPLIELRWGNRVNKVEQIGAGEGATAKVEVDTPEGSYELQADWLVACDGARSGIRTAMNLLMEGASYEGRFVIADIRIDLPLPTERLAFFDPGWNPGNTILMHREPHGIWRVDYQLPAGEDPEDALKPESLKARIDAQLEMIGFGGTPWEMDWSSVYSARALTLPSYVHGRVIFAGDAAHMLPIFGVRGANTGFQDAQGLGWRLALVAKGAASPRLLDSYSSERVGAAREIVEEAGKSTRFMAPPTRGFRLLRDAVLSLSLSQPFVGPLYHWRTSRPHEYGQSPLNSVGDDNLLFKSGPAHGAPPVNVRFAADSYLLDHLGGGFDLLYFSDGQPIPAELRQVVDAVRARGVGARIIAVSSLGAAAVAGADLVLDDSQGRCRGRYGVMANGAAYLLRPDQHVCARWMALDANRLQAAFKAALPA</sequence>
<keyword evidence="2" id="KW-0285">Flavoprotein</keyword>
<dbReference type="NCBIfam" id="NF006002">
    <property type="entry name" value="PRK08132.1"/>
    <property type="match status" value="1"/>
</dbReference>
<keyword evidence="5" id="KW-0560">Oxidoreductase</keyword>
<comment type="caution">
    <text evidence="5">The sequence shown here is derived from an EMBL/GenBank/DDBJ whole genome shotgun (WGS) entry which is preliminary data.</text>
</comment>
<proteinExistence type="predicted"/>
<name>A0ABV3ZS18_9BURK</name>
<dbReference type="Pfam" id="PF01494">
    <property type="entry name" value="FAD_binding_3"/>
    <property type="match status" value="1"/>
</dbReference>
<reference evidence="5 6" key="1">
    <citation type="journal article" date="2013" name="Int. J. Syst. Evol. Microbiol.">
        <title>Comamonas guangdongensis sp. nov., isolated from subterranean forest sediment, and emended description of the genus Comamonas.</title>
        <authorList>
            <person name="Zhang J."/>
            <person name="Wang Y."/>
            <person name="Zhou S."/>
            <person name="Wu C."/>
            <person name="He J."/>
            <person name="Li F."/>
        </authorList>
    </citation>
    <scope>NUCLEOTIDE SEQUENCE [LARGE SCALE GENOMIC DNA]</scope>
    <source>
        <strain evidence="5 6">CCTCC AB2011133</strain>
    </source>
</reference>
<evidence type="ECO:0000256" key="2">
    <source>
        <dbReference type="ARBA" id="ARBA00022630"/>
    </source>
</evidence>
<evidence type="ECO:0000259" key="4">
    <source>
        <dbReference type="Pfam" id="PF01494"/>
    </source>
</evidence>
<dbReference type="Gene3D" id="3.30.70.2450">
    <property type="match status" value="1"/>
</dbReference>
<dbReference type="InterPro" id="IPR036188">
    <property type="entry name" value="FAD/NAD-bd_sf"/>
</dbReference>
<accession>A0ABV3ZS18</accession>
<dbReference type="EMBL" id="JBFYGN010000005">
    <property type="protein sequence ID" value="MEX8192389.1"/>
    <property type="molecule type" value="Genomic_DNA"/>
</dbReference>
<dbReference type="PANTHER" id="PTHR43004:SF19">
    <property type="entry name" value="BINDING MONOOXYGENASE, PUTATIVE (JCVI)-RELATED"/>
    <property type="match status" value="1"/>
</dbReference>
<dbReference type="Gene3D" id="3.50.50.60">
    <property type="entry name" value="FAD/NAD(P)-binding domain"/>
    <property type="match status" value="1"/>
</dbReference>
<organism evidence="5 6">
    <name type="scientific">Comamonas guangdongensis</name>
    <dbReference type="NCBI Taxonomy" id="510515"/>
    <lineage>
        <taxon>Bacteria</taxon>
        <taxon>Pseudomonadati</taxon>
        <taxon>Pseudomonadota</taxon>
        <taxon>Betaproteobacteria</taxon>
        <taxon>Burkholderiales</taxon>
        <taxon>Comamonadaceae</taxon>
        <taxon>Comamonas</taxon>
    </lineage>
</organism>
<protein>
    <submittedName>
        <fullName evidence="5">FAD-dependent monooxygenase</fullName>
    </submittedName>
</protein>
<evidence type="ECO:0000256" key="1">
    <source>
        <dbReference type="ARBA" id="ARBA00001974"/>
    </source>
</evidence>
<keyword evidence="6" id="KW-1185">Reference proteome</keyword>
<dbReference type="InterPro" id="IPR050641">
    <property type="entry name" value="RIFMO-like"/>
</dbReference>
<comment type="cofactor">
    <cofactor evidence="1">
        <name>FAD</name>
        <dbReference type="ChEBI" id="CHEBI:57692"/>
    </cofactor>
</comment>
<evidence type="ECO:0000256" key="3">
    <source>
        <dbReference type="ARBA" id="ARBA00022827"/>
    </source>
</evidence>
<dbReference type="InterPro" id="IPR002938">
    <property type="entry name" value="FAD-bd"/>
</dbReference>